<accession>A0A284S927</accession>
<dbReference type="Proteomes" id="UP000219338">
    <property type="component" value="Unassembled WGS sequence"/>
</dbReference>
<sequence length="83" mass="9541">MSPNLNCNILFPPLCTAWPGLWSRIYWYDGPLPQAPRYVVAWTLGFSRSRSREPASSDSIGRNKNPDPGFRRLFVSFLLVHVF</sequence>
<gene>
    <name evidence="2" type="ORF">ARMOST_21032</name>
</gene>
<name>A0A284S927_ARMOS</name>
<evidence type="ECO:0000256" key="1">
    <source>
        <dbReference type="SAM" id="MobiDB-lite"/>
    </source>
</evidence>
<organism evidence="2 3">
    <name type="scientific">Armillaria ostoyae</name>
    <name type="common">Armillaria root rot fungus</name>
    <dbReference type="NCBI Taxonomy" id="47428"/>
    <lineage>
        <taxon>Eukaryota</taxon>
        <taxon>Fungi</taxon>
        <taxon>Dikarya</taxon>
        <taxon>Basidiomycota</taxon>
        <taxon>Agaricomycotina</taxon>
        <taxon>Agaricomycetes</taxon>
        <taxon>Agaricomycetidae</taxon>
        <taxon>Agaricales</taxon>
        <taxon>Marasmiineae</taxon>
        <taxon>Physalacriaceae</taxon>
        <taxon>Armillaria</taxon>
    </lineage>
</organism>
<proteinExistence type="predicted"/>
<evidence type="ECO:0000313" key="2">
    <source>
        <dbReference type="EMBL" id="SJL17480.1"/>
    </source>
</evidence>
<protein>
    <submittedName>
        <fullName evidence="2">Uncharacterized protein</fullName>
    </submittedName>
</protein>
<dbReference type="EMBL" id="FUEG01000045">
    <property type="protein sequence ID" value="SJL17480.1"/>
    <property type="molecule type" value="Genomic_DNA"/>
</dbReference>
<evidence type="ECO:0000313" key="3">
    <source>
        <dbReference type="Proteomes" id="UP000219338"/>
    </source>
</evidence>
<feature type="region of interest" description="Disordered" evidence="1">
    <location>
        <begin position="49"/>
        <end position="68"/>
    </location>
</feature>
<reference evidence="3" key="1">
    <citation type="journal article" date="2017" name="Nat. Ecol. Evol.">
        <title>Genome expansion and lineage-specific genetic innovations in the forest pathogenic fungi Armillaria.</title>
        <authorList>
            <person name="Sipos G."/>
            <person name="Prasanna A.N."/>
            <person name="Walter M.C."/>
            <person name="O'Connor E."/>
            <person name="Balint B."/>
            <person name="Krizsan K."/>
            <person name="Kiss B."/>
            <person name="Hess J."/>
            <person name="Varga T."/>
            <person name="Slot J."/>
            <person name="Riley R."/>
            <person name="Boka B."/>
            <person name="Rigling D."/>
            <person name="Barry K."/>
            <person name="Lee J."/>
            <person name="Mihaltcheva S."/>
            <person name="LaButti K."/>
            <person name="Lipzen A."/>
            <person name="Waldron R."/>
            <person name="Moloney N.M."/>
            <person name="Sperisen C."/>
            <person name="Kredics L."/>
            <person name="Vagvoelgyi C."/>
            <person name="Patrignani A."/>
            <person name="Fitzpatrick D."/>
            <person name="Nagy I."/>
            <person name="Doyle S."/>
            <person name="Anderson J.B."/>
            <person name="Grigoriev I.V."/>
            <person name="Gueldener U."/>
            <person name="Muensterkoetter M."/>
            <person name="Nagy L.G."/>
        </authorList>
    </citation>
    <scope>NUCLEOTIDE SEQUENCE [LARGE SCALE GENOMIC DNA]</scope>
    <source>
        <strain evidence="3">C18/9</strain>
    </source>
</reference>
<dbReference type="AlphaFoldDB" id="A0A284S927"/>
<keyword evidence="3" id="KW-1185">Reference proteome</keyword>